<comment type="caution">
    <text evidence="3">The sequence shown here is derived from an EMBL/GenBank/DDBJ whole genome shotgun (WGS) entry which is preliminary data.</text>
</comment>
<evidence type="ECO:0000256" key="1">
    <source>
        <dbReference type="SAM" id="MobiDB-lite"/>
    </source>
</evidence>
<evidence type="ECO:0000313" key="4">
    <source>
        <dbReference type="Proteomes" id="UP000289340"/>
    </source>
</evidence>
<evidence type="ECO:0000256" key="2">
    <source>
        <dbReference type="SAM" id="SignalP"/>
    </source>
</evidence>
<keyword evidence="2" id="KW-0732">Signal</keyword>
<evidence type="ECO:0000313" key="3">
    <source>
        <dbReference type="EMBL" id="RZB65865.1"/>
    </source>
</evidence>
<feature type="compositionally biased region" description="Basic and acidic residues" evidence="1">
    <location>
        <begin position="56"/>
        <end position="69"/>
    </location>
</feature>
<proteinExistence type="predicted"/>
<feature type="compositionally biased region" description="Basic and acidic residues" evidence="1">
    <location>
        <begin position="76"/>
        <end position="90"/>
    </location>
</feature>
<sequence length="96" mass="10578">MSPKYIIVLLVALVLVATSLAGQPEKPPQPHPPTLQEQQLTPHLDSTHLPPHKRIPPRETTTKEQPSKEKKGHPHPGHDAGVEPNTDRKLPRGPPN</sequence>
<evidence type="ECO:0008006" key="5">
    <source>
        <dbReference type="Google" id="ProtNLM"/>
    </source>
</evidence>
<dbReference type="EMBL" id="QZWG01000015">
    <property type="protein sequence ID" value="RZB65865.1"/>
    <property type="molecule type" value="Genomic_DNA"/>
</dbReference>
<reference evidence="3 4" key="1">
    <citation type="submission" date="2018-09" db="EMBL/GenBank/DDBJ databases">
        <title>A high-quality reference genome of wild soybean provides a powerful tool to mine soybean genomes.</title>
        <authorList>
            <person name="Xie M."/>
            <person name="Chung C.Y.L."/>
            <person name="Li M.-W."/>
            <person name="Wong F.-L."/>
            <person name="Chan T.-F."/>
            <person name="Lam H.-M."/>
        </authorList>
    </citation>
    <scope>NUCLEOTIDE SEQUENCE [LARGE SCALE GENOMIC DNA]</scope>
    <source>
        <strain evidence="4">cv. W05</strain>
        <tissue evidence="3">Hypocotyl of etiolated seedlings</tissue>
    </source>
</reference>
<feature type="signal peptide" evidence="2">
    <location>
        <begin position="1"/>
        <end position="21"/>
    </location>
</feature>
<keyword evidence="4" id="KW-1185">Reference proteome</keyword>
<dbReference type="AlphaFoldDB" id="A0A445GX74"/>
<accession>A0A445GX74</accession>
<protein>
    <recommendedName>
        <fullName evidence="5">Early nodulin-75</fullName>
    </recommendedName>
</protein>
<gene>
    <name evidence="3" type="ORF">D0Y65_041789</name>
</gene>
<name>A0A445GX74_GLYSO</name>
<dbReference type="Proteomes" id="UP000289340">
    <property type="component" value="Chromosome 15"/>
</dbReference>
<feature type="chain" id="PRO_5019071160" description="Early nodulin-75" evidence="2">
    <location>
        <begin position="22"/>
        <end position="96"/>
    </location>
</feature>
<feature type="compositionally biased region" description="Low complexity" evidence="1">
    <location>
        <begin position="34"/>
        <end position="43"/>
    </location>
</feature>
<organism evidence="3 4">
    <name type="scientific">Glycine soja</name>
    <name type="common">Wild soybean</name>
    <dbReference type="NCBI Taxonomy" id="3848"/>
    <lineage>
        <taxon>Eukaryota</taxon>
        <taxon>Viridiplantae</taxon>
        <taxon>Streptophyta</taxon>
        <taxon>Embryophyta</taxon>
        <taxon>Tracheophyta</taxon>
        <taxon>Spermatophyta</taxon>
        <taxon>Magnoliopsida</taxon>
        <taxon>eudicotyledons</taxon>
        <taxon>Gunneridae</taxon>
        <taxon>Pentapetalae</taxon>
        <taxon>rosids</taxon>
        <taxon>fabids</taxon>
        <taxon>Fabales</taxon>
        <taxon>Fabaceae</taxon>
        <taxon>Papilionoideae</taxon>
        <taxon>50 kb inversion clade</taxon>
        <taxon>NPAAA clade</taxon>
        <taxon>indigoferoid/millettioid clade</taxon>
        <taxon>Phaseoleae</taxon>
        <taxon>Glycine</taxon>
        <taxon>Glycine subgen. Soja</taxon>
    </lineage>
</organism>
<feature type="region of interest" description="Disordered" evidence="1">
    <location>
        <begin position="22"/>
        <end position="96"/>
    </location>
</feature>